<accession>A0A562ZVA1</accession>
<name>A0A562ZVA1_9BURK</name>
<dbReference type="AlphaFoldDB" id="A0A562ZVA1"/>
<keyword evidence="1" id="KW-0472">Membrane</keyword>
<dbReference type="RefSeq" id="WP_145892216.1">
    <property type="nucleotide sequence ID" value="NZ_VOBQ01000004.1"/>
</dbReference>
<dbReference type="EMBL" id="VOBQ01000004">
    <property type="protein sequence ID" value="TWO72393.1"/>
    <property type="molecule type" value="Genomic_DNA"/>
</dbReference>
<reference evidence="2 3" key="1">
    <citation type="submission" date="2019-07" db="EMBL/GenBank/DDBJ databases">
        <title>Caenimonas sedimenti sp. nov., isolated from activated sludge.</title>
        <authorList>
            <person name="Xu J."/>
        </authorList>
    </citation>
    <scope>NUCLEOTIDE SEQUENCE [LARGE SCALE GENOMIC DNA]</scope>
    <source>
        <strain evidence="2 3">HX-9-20</strain>
    </source>
</reference>
<feature type="transmembrane region" description="Helical" evidence="1">
    <location>
        <begin position="21"/>
        <end position="41"/>
    </location>
</feature>
<evidence type="ECO:0000313" key="3">
    <source>
        <dbReference type="Proteomes" id="UP000318199"/>
    </source>
</evidence>
<organism evidence="2 3">
    <name type="scientific">Caenimonas sedimenti</name>
    <dbReference type="NCBI Taxonomy" id="2596921"/>
    <lineage>
        <taxon>Bacteria</taxon>
        <taxon>Pseudomonadati</taxon>
        <taxon>Pseudomonadota</taxon>
        <taxon>Betaproteobacteria</taxon>
        <taxon>Burkholderiales</taxon>
        <taxon>Comamonadaceae</taxon>
        <taxon>Caenimonas</taxon>
    </lineage>
</organism>
<proteinExistence type="predicted"/>
<evidence type="ECO:0000313" key="2">
    <source>
        <dbReference type="EMBL" id="TWO72393.1"/>
    </source>
</evidence>
<comment type="caution">
    <text evidence="2">The sequence shown here is derived from an EMBL/GenBank/DDBJ whole genome shotgun (WGS) entry which is preliminary data.</text>
</comment>
<evidence type="ECO:0000256" key="1">
    <source>
        <dbReference type="SAM" id="Phobius"/>
    </source>
</evidence>
<protein>
    <submittedName>
        <fullName evidence="2">Uncharacterized protein</fullName>
    </submittedName>
</protein>
<keyword evidence="1" id="KW-1133">Transmembrane helix</keyword>
<dbReference type="Proteomes" id="UP000318199">
    <property type="component" value="Unassembled WGS sequence"/>
</dbReference>
<keyword evidence="1" id="KW-0812">Transmembrane</keyword>
<sequence>MQSAIDSFAPETGPIATRSKWFWVGWGAVAASQLVAFWLLCNNQVKVAEARRADAIVQQLALADCLQYTPRATVASCKVQMQAAQPTTVIVPAVTMPAMPRPVAGAMTVNYTFR</sequence>
<gene>
    <name evidence="2" type="ORF">FN976_06740</name>
</gene>
<keyword evidence="3" id="KW-1185">Reference proteome</keyword>
<dbReference type="OrthoDB" id="8909314at2"/>